<reference evidence="1 2" key="1">
    <citation type="journal article" date="2016" name="Front. Microbiol.">
        <title>Genomic Resource of Rice Seed Associated Bacteria.</title>
        <authorList>
            <person name="Midha S."/>
            <person name="Bansal K."/>
            <person name="Sharma S."/>
            <person name="Kumar N."/>
            <person name="Patil P.P."/>
            <person name="Chaudhry V."/>
            <person name="Patil P.B."/>
        </authorList>
    </citation>
    <scope>NUCLEOTIDE SEQUENCE [LARGE SCALE GENOMIC DNA]</scope>
    <source>
        <strain evidence="1 2">NS354</strain>
    </source>
</reference>
<protein>
    <submittedName>
        <fullName evidence="1">Uncharacterized protein</fullName>
    </submittedName>
</protein>
<name>A0A147EPU8_9MICO</name>
<evidence type="ECO:0000313" key="1">
    <source>
        <dbReference type="EMBL" id="KTR86217.1"/>
    </source>
</evidence>
<dbReference type="Proteomes" id="UP000070810">
    <property type="component" value="Unassembled WGS sequence"/>
</dbReference>
<organism evidence="1 2">
    <name type="scientific">Leucobacter chromiiresistens</name>
    <dbReference type="NCBI Taxonomy" id="1079994"/>
    <lineage>
        <taxon>Bacteria</taxon>
        <taxon>Bacillati</taxon>
        <taxon>Actinomycetota</taxon>
        <taxon>Actinomycetes</taxon>
        <taxon>Micrococcales</taxon>
        <taxon>Microbacteriaceae</taxon>
        <taxon>Leucobacter</taxon>
    </lineage>
</organism>
<evidence type="ECO:0000313" key="2">
    <source>
        <dbReference type="Proteomes" id="UP000070810"/>
    </source>
</evidence>
<comment type="caution">
    <text evidence="1">The sequence shown here is derived from an EMBL/GenBank/DDBJ whole genome shotgun (WGS) entry which is preliminary data.</text>
</comment>
<accession>A0A147EPU8</accession>
<keyword evidence="2" id="KW-1185">Reference proteome</keyword>
<dbReference type="AlphaFoldDB" id="A0A147EPU8"/>
<sequence>MGVPRERRGRITKEIAPMQRARFTALGALVIVASLTLTACSGGATGSFCDEYDAAGGTLATPGLFQVGMPADSTVADLTERIRVLDAATPPEDIAEAWTELRGLYDEALGLAAAAPDGGVVTDPRVFEIVEELDAPATTVREYLDAHC</sequence>
<dbReference type="PATRIC" id="fig|1079994.3.peg.1266"/>
<gene>
    <name evidence="1" type="ORF">NS354_05870</name>
</gene>
<proteinExistence type="predicted"/>
<dbReference type="EMBL" id="LDRK01000026">
    <property type="protein sequence ID" value="KTR86217.1"/>
    <property type="molecule type" value="Genomic_DNA"/>
</dbReference>